<dbReference type="Proteomes" id="UP001177595">
    <property type="component" value="Chromosome"/>
</dbReference>
<feature type="transmembrane region" description="Helical" evidence="8">
    <location>
        <begin position="20"/>
        <end position="52"/>
    </location>
</feature>
<feature type="transmembrane region" description="Helical" evidence="8">
    <location>
        <begin position="151"/>
        <end position="177"/>
    </location>
</feature>
<sequence>MLEMFLQWYRRRFSDPQVVALFISLIIGFCIIFFFHDILAPLLVAIVLAYLLEWPTQKLGKLGLSRLAAASIVLTIFMGISAMVFLIIVPIVWQQGMNLLFDLPSMVNSFNEYAKALPERYPALVDAGIIDMIADNLRNRLSTLGESVVKYSVASLIGIITIAIYLVLVPLMVFFLLKDKTRMIRGLQRILPRDRLLVGQVWQEMNQQITNYIRGKVIEMMIVGICTYIAFAFLGLRYSLFLSVLVGISVLIPYIGAVVVTIPVVLVALFQWGIGPDFWTLLIAYLIVQGLDGNLLVPILFSEAVNLHPLVIILSVVVFGGLWGFWGVFFAIPLATLIKAVMHVWPEDNLVTEK</sequence>
<feature type="transmembrane region" description="Helical" evidence="8">
    <location>
        <begin position="282"/>
        <end position="301"/>
    </location>
</feature>
<evidence type="ECO:0000313" key="9">
    <source>
        <dbReference type="EMBL" id="WGL94384.1"/>
    </source>
</evidence>
<dbReference type="GO" id="GO:0005886">
    <property type="term" value="C:plasma membrane"/>
    <property type="evidence" value="ECO:0007669"/>
    <property type="project" value="UniProtKB-SubCell"/>
</dbReference>
<evidence type="ECO:0000256" key="6">
    <source>
        <dbReference type="ARBA" id="ARBA00022989"/>
    </source>
</evidence>
<dbReference type="EMBL" id="CP123498">
    <property type="protein sequence ID" value="WGL94384.1"/>
    <property type="molecule type" value="Genomic_DNA"/>
</dbReference>
<gene>
    <name evidence="9" type="ORF">QE207_11665</name>
    <name evidence="10" type="ORF">QE210_09560</name>
</gene>
<organism evidence="9 11">
    <name type="scientific">Arsenophonus nasoniae</name>
    <name type="common">son-killer infecting Nasonia vitripennis</name>
    <dbReference type="NCBI Taxonomy" id="638"/>
    <lineage>
        <taxon>Bacteria</taxon>
        <taxon>Pseudomonadati</taxon>
        <taxon>Pseudomonadota</taxon>
        <taxon>Gammaproteobacteria</taxon>
        <taxon>Enterobacterales</taxon>
        <taxon>Morganellaceae</taxon>
        <taxon>Arsenophonus</taxon>
    </lineage>
</organism>
<evidence type="ECO:0000313" key="11">
    <source>
        <dbReference type="Proteomes" id="UP001177597"/>
    </source>
</evidence>
<dbReference type="AlphaFoldDB" id="A0AA95GE62"/>
<feature type="transmembrane region" description="Helical" evidence="8">
    <location>
        <begin position="64"/>
        <end position="93"/>
    </location>
</feature>
<reference evidence="9" key="1">
    <citation type="submission" date="2023-04" db="EMBL/GenBank/DDBJ databases">
        <title>Genome dynamics across the evolutionary transition to endosymbiosis.</title>
        <authorList>
            <person name="Siozios S."/>
            <person name="Nadal-Jimenez P."/>
            <person name="Azagi T."/>
            <person name="Sprong H."/>
            <person name="Frost C.L."/>
            <person name="Parratt S.R."/>
            <person name="Taylor G."/>
            <person name="Brettell L."/>
            <person name="Lew K.C."/>
            <person name="Croft L."/>
            <person name="King K.C."/>
            <person name="Brockhurst M.A."/>
            <person name="Hypsa V."/>
            <person name="Novakova E."/>
            <person name="Darby A.C."/>
            <person name="Hurst G.D.D."/>
        </authorList>
    </citation>
    <scope>NUCLEOTIDE SEQUENCE</scope>
    <source>
        <strain evidence="9">AIh</strain>
        <strain evidence="10">APv</strain>
    </source>
</reference>
<feature type="transmembrane region" description="Helical" evidence="8">
    <location>
        <begin position="242"/>
        <end position="270"/>
    </location>
</feature>
<evidence type="ECO:0000256" key="8">
    <source>
        <dbReference type="SAM" id="Phobius"/>
    </source>
</evidence>
<name>A0AA95GE62_9GAMM</name>
<protein>
    <submittedName>
        <fullName evidence="9">AI-2E family transporter</fullName>
    </submittedName>
</protein>
<dbReference type="PANTHER" id="PTHR21716">
    <property type="entry name" value="TRANSMEMBRANE PROTEIN"/>
    <property type="match status" value="1"/>
</dbReference>
<comment type="subcellular location">
    <subcellularLocation>
        <location evidence="1">Cell membrane</location>
        <topology evidence="1">Multi-pass membrane protein</topology>
    </subcellularLocation>
</comment>
<keyword evidence="3" id="KW-0813">Transport</keyword>
<evidence type="ECO:0000256" key="3">
    <source>
        <dbReference type="ARBA" id="ARBA00022448"/>
    </source>
</evidence>
<feature type="transmembrane region" description="Helical" evidence="8">
    <location>
        <begin position="307"/>
        <end position="332"/>
    </location>
</feature>
<evidence type="ECO:0000256" key="7">
    <source>
        <dbReference type="ARBA" id="ARBA00023136"/>
    </source>
</evidence>
<evidence type="ECO:0000256" key="2">
    <source>
        <dbReference type="ARBA" id="ARBA00009773"/>
    </source>
</evidence>
<accession>A0AA95GE62</accession>
<proteinExistence type="inferred from homology"/>
<dbReference type="GO" id="GO:0055085">
    <property type="term" value="P:transmembrane transport"/>
    <property type="evidence" value="ECO:0007669"/>
    <property type="project" value="TreeGrafter"/>
</dbReference>
<dbReference type="RefSeq" id="WP_280623737.1">
    <property type="nucleotide sequence ID" value="NZ_CP123498.1"/>
</dbReference>
<dbReference type="Pfam" id="PF01594">
    <property type="entry name" value="AI-2E_transport"/>
    <property type="match status" value="1"/>
</dbReference>
<keyword evidence="6 8" id="KW-1133">Transmembrane helix</keyword>
<feature type="transmembrane region" description="Helical" evidence="8">
    <location>
        <begin position="217"/>
        <end position="236"/>
    </location>
</feature>
<evidence type="ECO:0000256" key="4">
    <source>
        <dbReference type="ARBA" id="ARBA00022475"/>
    </source>
</evidence>
<keyword evidence="4" id="KW-1003">Cell membrane</keyword>
<dbReference type="PANTHER" id="PTHR21716:SF53">
    <property type="entry name" value="PERMEASE PERM-RELATED"/>
    <property type="match status" value="1"/>
</dbReference>
<dbReference type="EMBL" id="CP123504">
    <property type="protein sequence ID" value="WGM00146.1"/>
    <property type="molecule type" value="Genomic_DNA"/>
</dbReference>
<dbReference type="InterPro" id="IPR002549">
    <property type="entry name" value="AI-2E-like"/>
</dbReference>
<dbReference type="Proteomes" id="UP001177597">
    <property type="component" value="Chromosome"/>
</dbReference>
<evidence type="ECO:0000256" key="5">
    <source>
        <dbReference type="ARBA" id="ARBA00022692"/>
    </source>
</evidence>
<comment type="similarity">
    <text evidence="2">Belongs to the autoinducer-2 exporter (AI-2E) (TC 2.A.86) family.</text>
</comment>
<evidence type="ECO:0000313" key="10">
    <source>
        <dbReference type="EMBL" id="WGM00146.1"/>
    </source>
</evidence>
<keyword evidence="5 8" id="KW-0812">Transmembrane</keyword>
<keyword evidence="7 8" id="KW-0472">Membrane</keyword>
<evidence type="ECO:0000256" key="1">
    <source>
        <dbReference type="ARBA" id="ARBA00004651"/>
    </source>
</evidence>